<evidence type="ECO:0000256" key="1">
    <source>
        <dbReference type="SAM" id="Coils"/>
    </source>
</evidence>
<dbReference type="EMBL" id="JBHULC010000021">
    <property type="protein sequence ID" value="MFD2522726.1"/>
    <property type="molecule type" value="Genomic_DNA"/>
</dbReference>
<name>A0ABW5JD95_9BACT</name>
<dbReference type="Proteomes" id="UP001597510">
    <property type="component" value="Unassembled WGS sequence"/>
</dbReference>
<comment type="caution">
    <text evidence="2">The sequence shown here is derived from an EMBL/GenBank/DDBJ whole genome shotgun (WGS) entry which is preliminary data.</text>
</comment>
<evidence type="ECO:0000313" key="3">
    <source>
        <dbReference type="Proteomes" id="UP001597510"/>
    </source>
</evidence>
<dbReference type="RefSeq" id="WP_340237797.1">
    <property type="nucleotide sequence ID" value="NZ_JBBEWC010000008.1"/>
</dbReference>
<protein>
    <submittedName>
        <fullName evidence="2">Uncharacterized protein</fullName>
    </submittedName>
</protein>
<organism evidence="2 3">
    <name type="scientific">Emticicia soli</name>
    <dbReference type="NCBI Taxonomy" id="2027878"/>
    <lineage>
        <taxon>Bacteria</taxon>
        <taxon>Pseudomonadati</taxon>
        <taxon>Bacteroidota</taxon>
        <taxon>Cytophagia</taxon>
        <taxon>Cytophagales</taxon>
        <taxon>Leadbetterellaceae</taxon>
        <taxon>Emticicia</taxon>
    </lineage>
</organism>
<proteinExistence type="predicted"/>
<sequence length="123" mass="14313">MTVEQKYIAEIVKAENIQTFTAFNRLFNKLLYDKSEAATEIDLLRTEVSTLKKTIAAKDAEIKKLKLKQKKQDFIEKNKENKKESVKIVANKVRQSEEKAQLKKIIEDLIKEIDVCVELLNEE</sequence>
<gene>
    <name evidence="2" type="ORF">ACFSR2_17640</name>
</gene>
<feature type="coiled-coil region" evidence="1">
    <location>
        <begin position="48"/>
        <end position="112"/>
    </location>
</feature>
<evidence type="ECO:0000313" key="2">
    <source>
        <dbReference type="EMBL" id="MFD2522726.1"/>
    </source>
</evidence>
<keyword evidence="1" id="KW-0175">Coiled coil</keyword>
<reference evidence="3" key="1">
    <citation type="journal article" date="2019" name="Int. J. Syst. Evol. Microbiol.">
        <title>The Global Catalogue of Microorganisms (GCM) 10K type strain sequencing project: providing services to taxonomists for standard genome sequencing and annotation.</title>
        <authorList>
            <consortium name="The Broad Institute Genomics Platform"/>
            <consortium name="The Broad Institute Genome Sequencing Center for Infectious Disease"/>
            <person name="Wu L."/>
            <person name="Ma J."/>
        </authorList>
    </citation>
    <scope>NUCLEOTIDE SEQUENCE [LARGE SCALE GENOMIC DNA]</scope>
    <source>
        <strain evidence="3">KCTC 52344</strain>
    </source>
</reference>
<keyword evidence="3" id="KW-1185">Reference proteome</keyword>
<accession>A0ABW5JD95</accession>